<dbReference type="Proteomes" id="UP000293637">
    <property type="component" value="Unassembled WGS sequence"/>
</dbReference>
<gene>
    <name evidence="1" type="ORF">EQ812_14355</name>
</gene>
<name>A0A4V6MZ64_STALU</name>
<proteinExistence type="predicted"/>
<evidence type="ECO:0000313" key="2">
    <source>
        <dbReference type="Proteomes" id="UP000293637"/>
    </source>
</evidence>
<protein>
    <submittedName>
        <fullName evidence="1">Uncharacterized protein</fullName>
    </submittedName>
</protein>
<reference evidence="1 2" key="1">
    <citation type="journal article" date="2019" name="Sci. Transl. Med.">
        <title>Quorum sensing between bacterial species on the skin protects against epidermal injury in atopic dermatitis.</title>
        <authorList>
            <person name="Williams M.R."/>
        </authorList>
    </citation>
    <scope>NUCLEOTIDE SEQUENCE [LARGE SCALE GENOMIC DNA]</scope>
    <source>
        <strain evidence="1 2">E7</strain>
    </source>
</reference>
<evidence type="ECO:0000313" key="1">
    <source>
        <dbReference type="EMBL" id="TBW67840.1"/>
    </source>
</evidence>
<dbReference type="AlphaFoldDB" id="A0A4V6MZ64"/>
<sequence>MTYKRIRLKYQYHLAPHCYPTGSIALVVGDDILETKSFSDSVITYLHFINLSNFDLGFFELTAYDNTINKYLDLLTINSISFDEQYKQPLELIPISDEEVRM</sequence>
<accession>A0A4V6MZ64</accession>
<dbReference type="EMBL" id="SCHB01000382">
    <property type="protein sequence ID" value="TBW67840.1"/>
    <property type="molecule type" value="Genomic_DNA"/>
</dbReference>
<organism evidence="1 2">
    <name type="scientific">Staphylococcus lugdunensis</name>
    <dbReference type="NCBI Taxonomy" id="28035"/>
    <lineage>
        <taxon>Bacteria</taxon>
        <taxon>Bacillati</taxon>
        <taxon>Bacillota</taxon>
        <taxon>Bacilli</taxon>
        <taxon>Bacillales</taxon>
        <taxon>Staphylococcaceae</taxon>
        <taxon>Staphylococcus</taxon>
    </lineage>
</organism>
<comment type="caution">
    <text evidence="1">The sequence shown here is derived from an EMBL/GenBank/DDBJ whole genome shotgun (WGS) entry which is preliminary data.</text>
</comment>